<accession>A0A0A9A438</accession>
<sequence>MFSIAFLHFLYFQYVLSVKCMPRLCISIMWSKILLLPKYFYVSCVI</sequence>
<reference evidence="1" key="1">
    <citation type="submission" date="2014-09" db="EMBL/GenBank/DDBJ databases">
        <authorList>
            <person name="Magalhaes I.L.F."/>
            <person name="Oliveira U."/>
            <person name="Santos F.R."/>
            <person name="Vidigal T.H.D.A."/>
            <person name="Brescovit A.D."/>
            <person name="Santos A.J."/>
        </authorList>
    </citation>
    <scope>NUCLEOTIDE SEQUENCE</scope>
    <source>
        <tissue evidence="1">Shoot tissue taken approximately 20 cm above the soil surface</tissue>
    </source>
</reference>
<proteinExistence type="predicted"/>
<reference evidence="1" key="2">
    <citation type="journal article" date="2015" name="Data Brief">
        <title>Shoot transcriptome of the giant reed, Arundo donax.</title>
        <authorList>
            <person name="Barrero R.A."/>
            <person name="Guerrero F.D."/>
            <person name="Moolhuijzen P."/>
            <person name="Goolsby J.A."/>
            <person name="Tidwell J."/>
            <person name="Bellgard S.E."/>
            <person name="Bellgard M.I."/>
        </authorList>
    </citation>
    <scope>NUCLEOTIDE SEQUENCE</scope>
    <source>
        <tissue evidence="1">Shoot tissue taken approximately 20 cm above the soil surface</tissue>
    </source>
</reference>
<protein>
    <submittedName>
        <fullName evidence="1">Uncharacterized protein</fullName>
    </submittedName>
</protein>
<dbReference type="AlphaFoldDB" id="A0A0A9A438"/>
<evidence type="ECO:0000313" key="1">
    <source>
        <dbReference type="EMBL" id="JAD44678.1"/>
    </source>
</evidence>
<organism evidence="1">
    <name type="scientific">Arundo donax</name>
    <name type="common">Giant reed</name>
    <name type="synonym">Donax arundinaceus</name>
    <dbReference type="NCBI Taxonomy" id="35708"/>
    <lineage>
        <taxon>Eukaryota</taxon>
        <taxon>Viridiplantae</taxon>
        <taxon>Streptophyta</taxon>
        <taxon>Embryophyta</taxon>
        <taxon>Tracheophyta</taxon>
        <taxon>Spermatophyta</taxon>
        <taxon>Magnoliopsida</taxon>
        <taxon>Liliopsida</taxon>
        <taxon>Poales</taxon>
        <taxon>Poaceae</taxon>
        <taxon>PACMAD clade</taxon>
        <taxon>Arundinoideae</taxon>
        <taxon>Arundineae</taxon>
        <taxon>Arundo</taxon>
    </lineage>
</organism>
<name>A0A0A9A438_ARUDO</name>
<dbReference type="EMBL" id="GBRH01253217">
    <property type="protein sequence ID" value="JAD44678.1"/>
    <property type="molecule type" value="Transcribed_RNA"/>
</dbReference>